<proteinExistence type="predicted"/>
<dbReference type="Proteomes" id="UP000218332">
    <property type="component" value="Unassembled WGS sequence"/>
</dbReference>
<evidence type="ECO:0000313" key="2">
    <source>
        <dbReference type="Proteomes" id="UP000218332"/>
    </source>
</evidence>
<comment type="caution">
    <text evidence="1">The sequence shown here is derived from an EMBL/GenBank/DDBJ whole genome shotgun (WGS) entry which is preliminary data.</text>
</comment>
<protein>
    <submittedName>
        <fullName evidence="1">Uncharacterized protein</fullName>
    </submittedName>
</protein>
<reference evidence="1 2" key="1">
    <citation type="submission" date="2017-07" db="EMBL/GenBank/DDBJ databases">
        <title>Tamlnaduibacter salinus (Mi-7) genome sequencing.</title>
        <authorList>
            <person name="Verma A."/>
            <person name="Krishnamurthi S."/>
        </authorList>
    </citation>
    <scope>NUCLEOTIDE SEQUENCE [LARGE SCALE GENOMIC DNA]</scope>
    <source>
        <strain evidence="1 2">Mi-7</strain>
    </source>
</reference>
<name>A0A2A2I0A0_9GAMM</name>
<gene>
    <name evidence="1" type="ORF">CF392_16255</name>
</gene>
<evidence type="ECO:0000313" key="1">
    <source>
        <dbReference type="EMBL" id="PAV24443.1"/>
    </source>
</evidence>
<dbReference type="AlphaFoldDB" id="A0A2A2I0A0"/>
<keyword evidence="2" id="KW-1185">Reference proteome</keyword>
<dbReference type="RefSeq" id="WP_095612440.1">
    <property type="nucleotide sequence ID" value="NZ_NMPM01000178.1"/>
</dbReference>
<sequence>MISEQERDHAYGDEEQTASAACNQWFADSRKKALLADVGVGTVDQALMAVLPFKHQTLRLIGLANEGVGGGGRGTRL</sequence>
<organism evidence="1 2">
    <name type="scientific">Tamilnaduibacter salinus</name>
    <dbReference type="NCBI Taxonomy" id="1484056"/>
    <lineage>
        <taxon>Bacteria</taxon>
        <taxon>Pseudomonadati</taxon>
        <taxon>Pseudomonadota</taxon>
        <taxon>Gammaproteobacteria</taxon>
        <taxon>Pseudomonadales</taxon>
        <taxon>Marinobacteraceae</taxon>
        <taxon>Tamilnaduibacter</taxon>
    </lineage>
</organism>
<dbReference type="EMBL" id="NMPM01000178">
    <property type="protein sequence ID" value="PAV24443.1"/>
    <property type="molecule type" value="Genomic_DNA"/>
</dbReference>
<accession>A0A2A2I0A0</accession>